<gene>
    <name evidence="4" type="ORF">JOM49_005706</name>
</gene>
<accession>A0ABS4PXM0</accession>
<evidence type="ECO:0000256" key="1">
    <source>
        <dbReference type="ARBA" id="ARBA00023002"/>
    </source>
</evidence>
<sequence>MHETLAQIELADRLGFDYAWAVEHHFLEEYSHCSAPEVLLGAASQRTSRIRLGHGVMVLPQQVNAAPRVAERIGMLDLLSNGRVEFGSGESGTRVELGGFGVDWDTKRAQWKEALTAVTQMLAEEPFPGFSGEHVNVPQRNVVPKPMQRPHPPLWTACSKRESLPAAAANGLGALTFSFPKPEEAHKWVSEYYDTITSPDCVPIGYTVNPQVAMTLYLSCHEDEKQARSRSLDSHRFFARSLAYYYGIGSLAPGHTDLSEELGLNISSPDNGGWASGAMDGAYGGVGTPEQIKQNLRMYEEAGVDQILLIAQSGRTSHEHICESMELFARDVMPEFHERHEALEQEKEARLRPAIEAAMARRAAVPAADPEYRIPPTVARPAKK</sequence>
<dbReference type="InterPro" id="IPR050766">
    <property type="entry name" value="Bact_Lucif_Oxidored"/>
</dbReference>
<reference evidence="4 5" key="1">
    <citation type="submission" date="2021-03" db="EMBL/GenBank/DDBJ databases">
        <title>Sequencing the genomes of 1000 actinobacteria strains.</title>
        <authorList>
            <person name="Klenk H.-P."/>
        </authorList>
    </citation>
    <scope>NUCLEOTIDE SEQUENCE [LARGE SCALE GENOMIC DNA]</scope>
    <source>
        <strain evidence="4 5">DSM 45510</strain>
    </source>
</reference>
<name>A0ABS4PXM0_9PSEU</name>
<proteinExistence type="predicted"/>
<evidence type="ECO:0000313" key="4">
    <source>
        <dbReference type="EMBL" id="MBP2184180.1"/>
    </source>
</evidence>
<keyword evidence="1" id="KW-0560">Oxidoreductase</keyword>
<dbReference type="Proteomes" id="UP000741013">
    <property type="component" value="Unassembled WGS sequence"/>
</dbReference>
<dbReference type="Pfam" id="PF00296">
    <property type="entry name" value="Bac_luciferase"/>
    <property type="match status" value="1"/>
</dbReference>
<dbReference type="InterPro" id="IPR036661">
    <property type="entry name" value="Luciferase-like_sf"/>
</dbReference>
<keyword evidence="5" id="KW-1185">Reference proteome</keyword>
<comment type="caution">
    <text evidence="4">The sequence shown here is derived from an EMBL/GenBank/DDBJ whole genome shotgun (WGS) entry which is preliminary data.</text>
</comment>
<keyword evidence="2" id="KW-0503">Monooxygenase</keyword>
<dbReference type="PANTHER" id="PTHR30137">
    <property type="entry name" value="LUCIFERASE-LIKE MONOOXYGENASE"/>
    <property type="match status" value="1"/>
</dbReference>
<feature type="domain" description="Luciferase-like" evidence="3">
    <location>
        <begin position="2"/>
        <end position="306"/>
    </location>
</feature>
<evidence type="ECO:0000256" key="2">
    <source>
        <dbReference type="ARBA" id="ARBA00023033"/>
    </source>
</evidence>
<organism evidence="4 5">
    <name type="scientific">Amycolatopsis magusensis</name>
    <dbReference type="NCBI Taxonomy" id="882444"/>
    <lineage>
        <taxon>Bacteria</taxon>
        <taxon>Bacillati</taxon>
        <taxon>Actinomycetota</taxon>
        <taxon>Actinomycetes</taxon>
        <taxon>Pseudonocardiales</taxon>
        <taxon>Pseudonocardiaceae</taxon>
        <taxon>Amycolatopsis</taxon>
    </lineage>
</organism>
<dbReference type="PANTHER" id="PTHR30137:SF8">
    <property type="entry name" value="BLR5498 PROTEIN"/>
    <property type="match status" value="1"/>
</dbReference>
<protein>
    <submittedName>
        <fullName evidence="4">Alkanesulfonate monooxygenase SsuD/methylene tetrahydromethanopterin reductase-like flavin-dependent oxidoreductase (Luciferase family)</fullName>
    </submittedName>
</protein>
<evidence type="ECO:0000259" key="3">
    <source>
        <dbReference type="Pfam" id="PF00296"/>
    </source>
</evidence>
<dbReference type="InterPro" id="IPR011251">
    <property type="entry name" value="Luciferase-like_dom"/>
</dbReference>
<dbReference type="Gene3D" id="3.20.20.30">
    <property type="entry name" value="Luciferase-like domain"/>
    <property type="match status" value="1"/>
</dbReference>
<dbReference type="EMBL" id="JAGGMS010000001">
    <property type="protein sequence ID" value="MBP2184180.1"/>
    <property type="molecule type" value="Genomic_DNA"/>
</dbReference>
<dbReference type="SUPFAM" id="SSF51679">
    <property type="entry name" value="Bacterial luciferase-like"/>
    <property type="match status" value="1"/>
</dbReference>
<evidence type="ECO:0000313" key="5">
    <source>
        <dbReference type="Proteomes" id="UP000741013"/>
    </source>
</evidence>